<accession>A0A956N8F0</accession>
<dbReference type="InterPro" id="IPR013320">
    <property type="entry name" value="ConA-like_dom_sf"/>
</dbReference>
<name>A0A956N8F0_UNCEI</name>
<reference evidence="3" key="1">
    <citation type="submission" date="2020-04" db="EMBL/GenBank/DDBJ databases">
        <authorList>
            <person name="Zhang T."/>
        </authorList>
    </citation>
    <scope>NUCLEOTIDE SEQUENCE</scope>
    <source>
        <strain evidence="3">HKST-UBA02</strain>
    </source>
</reference>
<dbReference type="InterPro" id="IPR025965">
    <property type="entry name" value="FlgD/Vpr_Ig-like"/>
</dbReference>
<dbReference type="InterPro" id="IPR008969">
    <property type="entry name" value="CarboxyPept-like_regulatory"/>
</dbReference>
<evidence type="ECO:0000256" key="1">
    <source>
        <dbReference type="SAM" id="SignalP"/>
    </source>
</evidence>
<dbReference type="Gene3D" id="2.60.120.260">
    <property type="entry name" value="Galactose-binding domain-like"/>
    <property type="match status" value="1"/>
</dbReference>
<dbReference type="SUPFAM" id="SSF49899">
    <property type="entry name" value="Concanavalin A-like lectins/glucanases"/>
    <property type="match status" value="1"/>
</dbReference>
<dbReference type="Pfam" id="PF08309">
    <property type="entry name" value="LVIVD"/>
    <property type="match status" value="3"/>
</dbReference>
<keyword evidence="1" id="KW-0732">Signal</keyword>
<dbReference type="AlphaFoldDB" id="A0A956N8F0"/>
<sequence length="831" mass="89405">MTPRVTVIALCACLASTAISAAASAATGVVAFSGAVDAAETVASSEAGAMDRGAWNVTTVSHVFREDDLAYSDVWGYDAPDGTSLAFVGYLGGTWILDVTDPATPREVADIPGNRSIWRDFKTAGEHLFIVMDRFSETAGLQVVDLTTPLEPRLVLETSEFFGRSHNIAIDGDRLYCVGTYREAGEPEEVVILDVSEPAAPAEVGRYSLDRFHDIYVRDGIAYGADFLDGELVILDVHDPSAFEVLSRTPDPGQDTHNTWLSDDGRTCFVTSEEEGGYVDVFDVTDLRAPVWITDWKLNEYLAAGVHNVQVQGDLAYCSWYTAGLQVLDVRNPAYPRRVAFVDTHPNDRTFSFDGDWGVFPHTRSGLVYVSDINTGFYVFRVEPQSAEVLVTVVDEQTMSPIADASVEADAPAPAPGDALDASTGADGTVRLVFPVEVEEIRANRFGYLDASAELQLVADMSQGVTLALRRMEVGVVSGRVHVEGETTPVAGADIAVLGAPVAAITESDGSFEVEALPTGAWTVRADHFGFRPLEVEIDLDVTGLDLDLALLPSLYADDFEEDRGWTVGAVGDDATSGVWERVDPIGTGGGQTQPEDDASRDGTFAFVTENGEPGGDGSDSDVDGGVTTLLSPVYDLTDLVAPMLEFRRWFTTSEDADHSDYFEVSVSEDGGVTWALLLRIDANEPSWVIETVELWSRLAGRGQVQFRFVVGDAGVPTIVEGGLDDLQIYEREGGTPLGGSSLALASWPNPFQSSARLQMRIPTEGTVRLGVFDAAGRRVRSLIDGPMAPGFHAMDWDGMGDSGRRVANGVYYLRLETAGGTTTHPVISLR</sequence>
<evidence type="ECO:0000313" key="4">
    <source>
        <dbReference type="Proteomes" id="UP000739538"/>
    </source>
</evidence>
<feature type="chain" id="PRO_5037377772" evidence="1">
    <location>
        <begin position="26"/>
        <end position="831"/>
    </location>
</feature>
<dbReference type="PANTHER" id="PTHR38787:SF3">
    <property type="entry name" value="REGULATORY P DOMAIN-CONTAINING PROTEIN"/>
    <property type="match status" value="1"/>
</dbReference>
<proteinExistence type="predicted"/>
<feature type="domain" description="FlgD/Vpr Ig-like" evidence="2">
    <location>
        <begin position="766"/>
        <end position="819"/>
    </location>
</feature>
<comment type="caution">
    <text evidence="3">The sequence shown here is derived from an EMBL/GenBank/DDBJ whole genome shotgun (WGS) entry which is preliminary data.</text>
</comment>
<dbReference type="Gene3D" id="2.60.40.1120">
    <property type="entry name" value="Carboxypeptidase-like, regulatory domain"/>
    <property type="match status" value="1"/>
</dbReference>
<dbReference type="InterPro" id="IPR011044">
    <property type="entry name" value="Quino_amine_DH_bsu"/>
</dbReference>
<dbReference type="InterPro" id="IPR013211">
    <property type="entry name" value="LVIVD"/>
</dbReference>
<organism evidence="3 4">
    <name type="scientific">Eiseniibacteriota bacterium</name>
    <dbReference type="NCBI Taxonomy" id="2212470"/>
    <lineage>
        <taxon>Bacteria</taxon>
        <taxon>Candidatus Eiseniibacteriota</taxon>
    </lineage>
</organism>
<dbReference type="NCBIfam" id="TIGR04312">
    <property type="entry name" value="choice_anch_B"/>
    <property type="match status" value="1"/>
</dbReference>
<dbReference type="Pfam" id="PF13860">
    <property type="entry name" value="FlgD_ig"/>
    <property type="match status" value="1"/>
</dbReference>
<dbReference type="GO" id="GO:0005576">
    <property type="term" value="C:extracellular region"/>
    <property type="evidence" value="ECO:0007669"/>
    <property type="project" value="TreeGrafter"/>
</dbReference>
<evidence type="ECO:0000259" key="2">
    <source>
        <dbReference type="Pfam" id="PF13860"/>
    </source>
</evidence>
<dbReference type="SUPFAM" id="SSF50969">
    <property type="entry name" value="YVTN repeat-like/Quinoprotein amine dehydrogenase"/>
    <property type="match status" value="1"/>
</dbReference>
<evidence type="ECO:0000313" key="3">
    <source>
        <dbReference type="EMBL" id="MCA9754539.1"/>
    </source>
</evidence>
<dbReference type="EMBL" id="JAGQHS010000005">
    <property type="protein sequence ID" value="MCA9754539.1"/>
    <property type="molecule type" value="Genomic_DNA"/>
</dbReference>
<dbReference type="Pfam" id="PF13620">
    <property type="entry name" value="CarboxypepD_reg"/>
    <property type="match status" value="1"/>
</dbReference>
<protein>
    <submittedName>
        <fullName evidence="3">Choice-of-anchor B family protein</fullName>
    </submittedName>
</protein>
<feature type="signal peptide" evidence="1">
    <location>
        <begin position="1"/>
        <end position="25"/>
    </location>
</feature>
<dbReference type="SUPFAM" id="SSF49464">
    <property type="entry name" value="Carboxypeptidase regulatory domain-like"/>
    <property type="match status" value="1"/>
</dbReference>
<gene>
    <name evidence="3" type="ORF">KDA27_01965</name>
</gene>
<dbReference type="PANTHER" id="PTHR38787">
    <property type="entry name" value="REGULATORY P DOMAIN-CONTAINING PROTEIN"/>
    <property type="match status" value="1"/>
</dbReference>
<dbReference type="Proteomes" id="UP000739538">
    <property type="component" value="Unassembled WGS sequence"/>
</dbReference>
<reference evidence="3" key="2">
    <citation type="journal article" date="2021" name="Microbiome">
        <title>Successional dynamics and alternative stable states in a saline activated sludge microbial community over 9 years.</title>
        <authorList>
            <person name="Wang Y."/>
            <person name="Ye J."/>
            <person name="Ju F."/>
            <person name="Liu L."/>
            <person name="Boyd J.A."/>
            <person name="Deng Y."/>
            <person name="Parks D.H."/>
            <person name="Jiang X."/>
            <person name="Yin X."/>
            <person name="Woodcroft B.J."/>
            <person name="Tyson G.W."/>
            <person name="Hugenholtz P."/>
            <person name="Polz M.F."/>
            <person name="Zhang T."/>
        </authorList>
    </citation>
    <scope>NUCLEOTIDE SEQUENCE</scope>
    <source>
        <strain evidence="3">HKST-UBA02</strain>
    </source>
</reference>
<dbReference type="Gene3D" id="2.60.40.4070">
    <property type="match status" value="1"/>
</dbReference>
<dbReference type="InterPro" id="IPR027589">
    <property type="entry name" value="Choice_anch_B"/>
</dbReference>